<dbReference type="RefSeq" id="WP_379901405.1">
    <property type="nucleotide sequence ID" value="NZ_JBHRTR010000028.1"/>
</dbReference>
<evidence type="ECO:0000256" key="2">
    <source>
        <dbReference type="ARBA" id="ARBA00022475"/>
    </source>
</evidence>
<evidence type="ECO:0000256" key="6">
    <source>
        <dbReference type="SAM" id="Phobius"/>
    </source>
</evidence>
<keyword evidence="3 6" id="KW-0812">Transmembrane</keyword>
<sequence length="324" mass="34513">MTAVDDTPPPAATGLNVTPREWRTGGIAAAIFAACACLPLVDQGYWLSLGVNLAMYAALCTAWTLFSGPTHYVSLATAAFFGLGTYAVGAGIEILPFPLLLAIGAVLGAALAALVGLATLRLSGMYFVIFTLGLAELVRQVVTWYQTNFTTGVGLYVLTALTEMHLYWMLLAVAASVYLTGWLVNRSRLGFAMRIIGNDELVAAHVGIDTARAKVILFTISGAFIGLVGAVMAPRFAYIEPPSAFNPMISFLVVIMAMLGGTRRLWGPLVGVIPFTLLWDVISARFPNQTSLLLGIAFLAIVYLLPQGVLGLVQKVLRRRDGGV</sequence>
<dbReference type="InterPro" id="IPR001851">
    <property type="entry name" value="ABC_transp_permease"/>
</dbReference>
<dbReference type="PANTHER" id="PTHR30482">
    <property type="entry name" value="HIGH-AFFINITY BRANCHED-CHAIN AMINO ACID TRANSPORT SYSTEM PERMEASE"/>
    <property type="match status" value="1"/>
</dbReference>
<dbReference type="CDD" id="cd06581">
    <property type="entry name" value="TM_PBP1_LivM_like"/>
    <property type="match status" value="1"/>
</dbReference>
<evidence type="ECO:0000256" key="4">
    <source>
        <dbReference type="ARBA" id="ARBA00022989"/>
    </source>
</evidence>
<reference evidence="8" key="1">
    <citation type="journal article" date="2019" name="Int. J. Syst. Evol. Microbiol.">
        <title>The Global Catalogue of Microorganisms (GCM) 10K type strain sequencing project: providing services to taxonomists for standard genome sequencing and annotation.</title>
        <authorList>
            <consortium name="The Broad Institute Genomics Platform"/>
            <consortium name="The Broad Institute Genome Sequencing Center for Infectious Disease"/>
            <person name="Wu L."/>
            <person name="Ma J."/>
        </authorList>
    </citation>
    <scope>NUCLEOTIDE SEQUENCE [LARGE SCALE GENOMIC DNA]</scope>
    <source>
        <strain evidence="8">KCTC 42964</strain>
    </source>
</reference>
<feature type="transmembrane region" description="Helical" evidence="6">
    <location>
        <begin position="98"/>
        <end position="118"/>
    </location>
</feature>
<comment type="caution">
    <text evidence="7">The sequence shown here is derived from an EMBL/GenBank/DDBJ whole genome shotgun (WGS) entry which is preliminary data.</text>
</comment>
<feature type="transmembrane region" description="Helical" evidence="6">
    <location>
        <begin position="125"/>
        <end position="145"/>
    </location>
</feature>
<dbReference type="InterPro" id="IPR043428">
    <property type="entry name" value="LivM-like"/>
</dbReference>
<dbReference type="Proteomes" id="UP001595528">
    <property type="component" value="Unassembled WGS sequence"/>
</dbReference>
<keyword evidence="8" id="KW-1185">Reference proteome</keyword>
<protein>
    <submittedName>
        <fullName evidence="7">Branched-chain amino acid ABC transporter permease</fullName>
    </submittedName>
</protein>
<feature type="transmembrane region" description="Helical" evidence="6">
    <location>
        <begin position="165"/>
        <end position="184"/>
    </location>
</feature>
<evidence type="ECO:0000313" key="8">
    <source>
        <dbReference type="Proteomes" id="UP001595528"/>
    </source>
</evidence>
<evidence type="ECO:0000256" key="1">
    <source>
        <dbReference type="ARBA" id="ARBA00004651"/>
    </source>
</evidence>
<feature type="transmembrane region" description="Helical" evidence="6">
    <location>
        <begin position="47"/>
        <end position="66"/>
    </location>
</feature>
<gene>
    <name evidence="7" type="ORF">ACFOGJ_14065</name>
</gene>
<evidence type="ECO:0000256" key="5">
    <source>
        <dbReference type="ARBA" id="ARBA00023136"/>
    </source>
</evidence>
<dbReference type="Pfam" id="PF02653">
    <property type="entry name" value="BPD_transp_2"/>
    <property type="match status" value="1"/>
</dbReference>
<keyword evidence="2" id="KW-1003">Cell membrane</keyword>
<organism evidence="7 8">
    <name type="scientific">Marinibaculum pumilum</name>
    <dbReference type="NCBI Taxonomy" id="1766165"/>
    <lineage>
        <taxon>Bacteria</taxon>
        <taxon>Pseudomonadati</taxon>
        <taxon>Pseudomonadota</taxon>
        <taxon>Alphaproteobacteria</taxon>
        <taxon>Rhodospirillales</taxon>
        <taxon>Rhodospirillaceae</taxon>
        <taxon>Marinibaculum</taxon>
    </lineage>
</organism>
<dbReference type="EMBL" id="JBHRTR010000028">
    <property type="protein sequence ID" value="MFC3228364.1"/>
    <property type="molecule type" value="Genomic_DNA"/>
</dbReference>
<keyword evidence="4 6" id="KW-1133">Transmembrane helix</keyword>
<dbReference type="PANTHER" id="PTHR30482:SF10">
    <property type="entry name" value="HIGH-AFFINITY BRANCHED-CHAIN AMINO ACID TRANSPORT PROTEIN BRAE"/>
    <property type="match status" value="1"/>
</dbReference>
<comment type="subcellular location">
    <subcellularLocation>
        <location evidence="1">Cell membrane</location>
        <topology evidence="1">Multi-pass membrane protein</topology>
    </subcellularLocation>
</comment>
<feature type="transmembrane region" description="Helical" evidence="6">
    <location>
        <begin position="244"/>
        <end position="262"/>
    </location>
</feature>
<feature type="transmembrane region" description="Helical" evidence="6">
    <location>
        <begin position="292"/>
        <end position="313"/>
    </location>
</feature>
<evidence type="ECO:0000313" key="7">
    <source>
        <dbReference type="EMBL" id="MFC3228364.1"/>
    </source>
</evidence>
<keyword evidence="5 6" id="KW-0472">Membrane</keyword>
<accession>A0ABV7L1A1</accession>
<feature type="transmembrane region" description="Helical" evidence="6">
    <location>
        <begin position="215"/>
        <end position="238"/>
    </location>
</feature>
<feature type="transmembrane region" description="Helical" evidence="6">
    <location>
        <begin position="73"/>
        <end position="92"/>
    </location>
</feature>
<proteinExistence type="predicted"/>
<feature type="transmembrane region" description="Helical" evidence="6">
    <location>
        <begin position="269"/>
        <end position="286"/>
    </location>
</feature>
<name>A0ABV7L1A1_9PROT</name>
<evidence type="ECO:0000256" key="3">
    <source>
        <dbReference type="ARBA" id="ARBA00022692"/>
    </source>
</evidence>